<evidence type="ECO:0000313" key="1">
    <source>
        <dbReference type="EMBL" id="CAB4705737.1"/>
    </source>
</evidence>
<organism evidence="1">
    <name type="scientific">freshwater metagenome</name>
    <dbReference type="NCBI Taxonomy" id="449393"/>
    <lineage>
        <taxon>unclassified sequences</taxon>
        <taxon>metagenomes</taxon>
        <taxon>ecological metagenomes</taxon>
    </lineage>
</organism>
<dbReference type="AlphaFoldDB" id="A0A6J6Q434"/>
<proteinExistence type="predicted"/>
<gene>
    <name evidence="1" type="ORF">UFOPK2598_00820</name>
</gene>
<sequence>MGRACTVFNQRQSGDIGIDFCRCDRDRGRCGFALTYFSQLDSGQVVSPGGELVQHAGDVECGVLKGKAAHIDIAHRVGFSSRKVGGCDVGHGNAVHQIRQKIFKGLGQTSDAGNIDFSVIRLNGSKFVPASSKLTTLPIAHRPVSVERRWWSADRHYLPKLIKFESAGTTLGYISPMRFETNWFAAQLKKAA</sequence>
<reference evidence="1" key="1">
    <citation type="submission" date="2020-05" db="EMBL/GenBank/DDBJ databases">
        <authorList>
            <person name="Chiriac C."/>
            <person name="Salcher M."/>
            <person name="Ghai R."/>
            <person name="Kavagutti S V."/>
        </authorList>
    </citation>
    <scope>NUCLEOTIDE SEQUENCE</scope>
</reference>
<dbReference type="EMBL" id="CAEZXV010000082">
    <property type="protein sequence ID" value="CAB4705737.1"/>
    <property type="molecule type" value="Genomic_DNA"/>
</dbReference>
<accession>A0A6J6Q434</accession>
<protein>
    <submittedName>
        <fullName evidence="1">Unannotated protein</fullName>
    </submittedName>
</protein>
<name>A0A6J6Q434_9ZZZZ</name>